<accession>A0ABZ1TLC9</accession>
<evidence type="ECO:0000313" key="3">
    <source>
        <dbReference type="EMBL" id="WUQ16592.1"/>
    </source>
</evidence>
<feature type="region of interest" description="Disordered" evidence="1">
    <location>
        <begin position="209"/>
        <end position="233"/>
    </location>
</feature>
<dbReference type="InterPro" id="IPR016181">
    <property type="entry name" value="Acyl_CoA_acyltransferase"/>
</dbReference>
<dbReference type="InterPro" id="IPR000182">
    <property type="entry name" value="GNAT_dom"/>
</dbReference>
<name>A0ABZ1TLC9_STRVG</name>
<evidence type="ECO:0000259" key="2">
    <source>
        <dbReference type="PROSITE" id="PS51186"/>
    </source>
</evidence>
<dbReference type="InterPro" id="IPR052523">
    <property type="entry name" value="Trichothecene_AcTrans"/>
</dbReference>
<dbReference type="Gene3D" id="3.40.630.30">
    <property type="match status" value="1"/>
</dbReference>
<dbReference type="Proteomes" id="UP001432039">
    <property type="component" value="Chromosome"/>
</dbReference>
<protein>
    <submittedName>
        <fullName evidence="3">GNAT family N-acetyltransferase</fullName>
        <ecNumber evidence="3">2.3.1.-</ecNumber>
    </submittedName>
</protein>
<keyword evidence="3" id="KW-0012">Acyltransferase</keyword>
<keyword evidence="4" id="KW-1185">Reference proteome</keyword>
<feature type="domain" description="N-acetyltransferase" evidence="2">
    <location>
        <begin position="12"/>
        <end position="211"/>
    </location>
</feature>
<evidence type="ECO:0000313" key="4">
    <source>
        <dbReference type="Proteomes" id="UP001432039"/>
    </source>
</evidence>
<dbReference type="RefSeq" id="WP_328964853.1">
    <property type="nucleotide sequence ID" value="NZ_CP108090.1"/>
</dbReference>
<keyword evidence="3" id="KW-0808">Transferase</keyword>
<dbReference type="PANTHER" id="PTHR42791">
    <property type="entry name" value="GNAT FAMILY ACETYLTRANSFERASE"/>
    <property type="match status" value="1"/>
</dbReference>
<dbReference type="EC" id="2.3.1.-" evidence="3"/>
<evidence type="ECO:0000256" key="1">
    <source>
        <dbReference type="SAM" id="MobiDB-lite"/>
    </source>
</evidence>
<organism evidence="3 4">
    <name type="scientific">Streptomyces virginiae</name>
    <name type="common">Streptomyces cinnamonensis</name>
    <dbReference type="NCBI Taxonomy" id="1961"/>
    <lineage>
        <taxon>Bacteria</taxon>
        <taxon>Bacillati</taxon>
        <taxon>Actinomycetota</taxon>
        <taxon>Actinomycetes</taxon>
        <taxon>Kitasatosporales</taxon>
        <taxon>Streptomycetaceae</taxon>
        <taxon>Streptomyces</taxon>
    </lineage>
</organism>
<sequence>MSAPSALPSAGYGIRFARPAESGAVAALLARAFADDPVMAWMIPAADRDRGIARYFRLAQRQQRPRAGAVRVAATQDGRLLGAALWSGPGTWKPSAAAELAALPRYACVFGLRGLPRAGEVQNAMHEVHPPTPHWYLPSVGTDRGLQGMGVGSALLGQQLADCDRLGQPVYLESSNVTNIPFYEKLGFRITGEIRLPEGGPTLWPMWRDPDPAGAGATHQGASRGSSGHGPMR</sequence>
<gene>
    <name evidence="3" type="ORF">OG517_37080</name>
</gene>
<dbReference type="EMBL" id="CP108090">
    <property type="protein sequence ID" value="WUQ16592.1"/>
    <property type="molecule type" value="Genomic_DNA"/>
</dbReference>
<dbReference type="Pfam" id="PF00583">
    <property type="entry name" value="Acetyltransf_1"/>
    <property type="match status" value="1"/>
</dbReference>
<dbReference type="PROSITE" id="PS51186">
    <property type="entry name" value="GNAT"/>
    <property type="match status" value="1"/>
</dbReference>
<reference evidence="3" key="1">
    <citation type="submission" date="2022-10" db="EMBL/GenBank/DDBJ databases">
        <title>The complete genomes of actinobacterial strains from the NBC collection.</title>
        <authorList>
            <person name="Joergensen T.S."/>
            <person name="Alvarez Arevalo M."/>
            <person name="Sterndorff E.B."/>
            <person name="Faurdal D."/>
            <person name="Vuksanovic O."/>
            <person name="Mourched A.-S."/>
            <person name="Charusanti P."/>
            <person name="Shaw S."/>
            <person name="Blin K."/>
            <person name="Weber T."/>
        </authorList>
    </citation>
    <scope>NUCLEOTIDE SEQUENCE</scope>
    <source>
        <strain evidence="3">NBC_00248</strain>
    </source>
</reference>
<proteinExistence type="predicted"/>
<dbReference type="GO" id="GO:0016746">
    <property type="term" value="F:acyltransferase activity"/>
    <property type="evidence" value="ECO:0007669"/>
    <property type="project" value="UniProtKB-KW"/>
</dbReference>
<dbReference type="PANTHER" id="PTHR42791:SF1">
    <property type="entry name" value="N-ACETYLTRANSFERASE DOMAIN-CONTAINING PROTEIN"/>
    <property type="match status" value="1"/>
</dbReference>
<dbReference type="SUPFAM" id="SSF55729">
    <property type="entry name" value="Acyl-CoA N-acyltransferases (Nat)"/>
    <property type="match status" value="1"/>
</dbReference>